<dbReference type="SUPFAM" id="SSF53850">
    <property type="entry name" value="Periplasmic binding protein-like II"/>
    <property type="match status" value="1"/>
</dbReference>
<name>A0A372M8L8_9ACTN</name>
<dbReference type="Pfam" id="PF01547">
    <property type="entry name" value="SBP_bac_1"/>
    <property type="match status" value="1"/>
</dbReference>
<reference evidence="1 2" key="1">
    <citation type="submission" date="2018-08" db="EMBL/GenBank/DDBJ databases">
        <title>Isolation, diversity and antifungal activity of Actinobacteria from wheat.</title>
        <authorList>
            <person name="Han C."/>
        </authorList>
    </citation>
    <scope>NUCLEOTIDE SEQUENCE [LARGE SCALE GENOMIC DNA]</scope>
    <source>
        <strain evidence="1 2">NEAU-YY421</strain>
    </source>
</reference>
<accession>A0A372M8L8</accession>
<comment type="caution">
    <text evidence="1">The sequence shown here is derived from an EMBL/GenBank/DDBJ whole genome shotgun (WGS) entry which is preliminary data.</text>
</comment>
<dbReference type="Proteomes" id="UP000263094">
    <property type="component" value="Unassembled WGS sequence"/>
</dbReference>
<evidence type="ECO:0000313" key="1">
    <source>
        <dbReference type="EMBL" id="RFU87298.1"/>
    </source>
</evidence>
<dbReference type="PANTHER" id="PTHR43649:SF14">
    <property type="entry name" value="BLR3389 PROTEIN"/>
    <property type="match status" value="1"/>
</dbReference>
<dbReference type="EMBL" id="QUAK01000038">
    <property type="protein sequence ID" value="RFU87298.1"/>
    <property type="molecule type" value="Genomic_DNA"/>
</dbReference>
<dbReference type="Gene3D" id="3.40.190.10">
    <property type="entry name" value="Periplasmic binding protein-like II"/>
    <property type="match status" value="2"/>
</dbReference>
<evidence type="ECO:0000313" key="2">
    <source>
        <dbReference type="Proteomes" id="UP000263094"/>
    </source>
</evidence>
<keyword evidence="2" id="KW-1185">Reference proteome</keyword>
<gene>
    <name evidence="1" type="ORF">DY218_08070</name>
</gene>
<dbReference type="OrthoDB" id="8478044at2"/>
<dbReference type="InterPro" id="IPR006311">
    <property type="entry name" value="TAT_signal"/>
</dbReference>
<dbReference type="PROSITE" id="PS51318">
    <property type="entry name" value="TAT"/>
    <property type="match status" value="1"/>
</dbReference>
<sequence length="438" mass="48225">MRSFDTARTGSPPGFDRRRLLLAAGAGAAGLAVTGCARGDSTAAVPGAVSISTDNGSWDDGYRKAGDALKPLTGYRLRPLSNPEAISYKQVTQMTLQTSRACDLIKWGAGYELKSLARGGELSDLSRLWDRYEKKGWVRGSQRASMAYRGKVYGVPLYESHYVVFYNKRLFARLGLRPPATWDELKHCAAVLKRAGVVPFVATQFGNWPAYEWFQELISKIDPDFYRALMAGRARYTDDVPRQALDIWQDFMRKGWMTPPDYDQSNGAAGLKAGRIGMFLHGTWAAQGFTEVGMRPGKDYDAFLMPTVTKGAEKSVITESAVLAVPRSATRHEAGMASAGNWLAPSVQRVWTDFLGDGSANPVVRAGNPVVAEVKETVARERVTRLIRYGEASPPNLVQGNTQDIAAFMTQQSSPADTLRSMDERATDEWAAWKRDES</sequence>
<dbReference type="InterPro" id="IPR006059">
    <property type="entry name" value="SBP"/>
</dbReference>
<dbReference type="InterPro" id="IPR050490">
    <property type="entry name" value="Bact_solute-bd_prot1"/>
</dbReference>
<proteinExistence type="predicted"/>
<organism evidence="1 2">
    <name type="scientific">Streptomyces triticagri</name>
    <dbReference type="NCBI Taxonomy" id="2293568"/>
    <lineage>
        <taxon>Bacteria</taxon>
        <taxon>Bacillati</taxon>
        <taxon>Actinomycetota</taxon>
        <taxon>Actinomycetes</taxon>
        <taxon>Kitasatosporales</taxon>
        <taxon>Streptomycetaceae</taxon>
        <taxon>Streptomyces</taxon>
    </lineage>
</organism>
<dbReference type="PANTHER" id="PTHR43649">
    <property type="entry name" value="ARABINOSE-BINDING PROTEIN-RELATED"/>
    <property type="match status" value="1"/>
</dbReference>
<dbReference type="RefSeq" id="WP_128555214.1">
    <property type="nucleotide sequence ID" value="NZ_QUAK01000038.1"/>
</dbReference>
<protein>
    <submittedName>
        <fullName evidence="1">Extracellular solute-binding protein</fullName>
    </submittedName>
</protein>
<dbReference type="AlphaFoldDB" id="A0A372M8L8"/>